<dbReference type="AlphaFoldDB" id="A2SN40"/>
<organism evidence="1 2">
    <name type="scientific">Methylibium petroleiphilum (strain ATCC BAA-1232 / LMG 22953 / PM1)</name>
    <dbReference type="NCBI Taxonomy" id="420662"/>
    <lineage>
        <taxon>Bacteria</taxon>
        <taxon>Pseudomonadati</taxon>
        <taxon>Pseudomonadota</taxon>
        <taxon>Betaproteobacteria</taxon>
        <taxon>Burkholderiales</taxon>
        <taxon>Sphaerotilaceae</taxon>
        <taxon>Methylibium</taxon>
    </lineage>
</organism>
<reference evidence="1 2" key="1">
    <citation type="journal article" date="2007" name="J. Bacteriol.">
        <title>Whole-genome analysis of the methyl tert-butyl ether-degrading beta-proteobacterium Methylibium petroleiphilum PM1.</title>
        <authorList>
            <person name="Kane S.R."/>
            <person name="Chakicherla A.Y."/>
            <person name="Chain P.S.G."/>
            <person name="Schmidt R."/>
            <person name="Shin M.W."/>
            <person name="Legler T.C."/>
            <person name="Scow K.M."/>
            <person name="Larimer F.W."/>
            <person name="Lucas S.M."/>
            <person name="Richardson P.M."/>
            <person name="Hristova K.R."/>
        </authorList>
    </citation>
    <scope>NUCLEOTIDE SEQUENCE [LARGE SCALE GENOMIC DNA]</scope>
    <source>
        <strain evidence="2">ATCC BAA-1232 / LMG 22953 / PM1</strain>
        <plasmid evidence="1 2">RPME01</plasmid>
    </source>
</reference>
<dbReference type="RefSeq" id="WP_011831567.1">
    <property type="nucleotide sequence ID" value="NC_008826.1"/>
</dbReference>
<keyword evidence="1" id="KW-0614">Plasmid</keyword>
<geneLocation type="plasmid" evidence="1 2">
    <name>RPME01</name>
</geneLocation>
<evidence type="ECO:0000313" key="1">
    <source>
        <dbReference type="EMBL" id="ABM96979.1"/>
    </source>
</evidence>
<name>A2SN40_METPP</name>
<dbReference type="HOGENOM" id="CLU_2666927_0_0_4"/>
<protein>
    <submittedName>
        <fullName evidence="1">Uncharacterized protein</fullName>
    </submittedName>
</protein>
<dbReference type="EMBL" id="CP000556">
    <property type="protein sequence ID" value="ABM96979.1"/>
    <property type="molecule type" value="Genomic_DNA"/>
</dbReference>
<dbReference type="KEGG" id="mpt:Mpe_B0204"/>
<proteinExistence type="predicted"/>
<accession>A2SN40</accession>
<gene>
    <name evidence="1" type="ordered locus">Mpe_B0204</name>
</gene>
<evidence type="ECO:0000313" key="2">
    <source>
        <dbReference type="Proteomes" id="UP000000366"/>
    </source>
</evidence>
<keyword evidence="2" id="KW-1185">Reference proteome</keyword>
<sequence length="75" mass="8367">MSRLTVIIWDNAGVRRTEPAADRKEALAKAAAARNLSNRTVKLADSGGSTDHWSRSTHLARNHWCCRAVADEYFL</sequence>
<dbReference type="Proteomes" id="UP000000366">
    <property type="component" value="Plasmid RPME01"/>
</dbReference>